<accession>A0A8X6H040</accession>
<dbReference type="Proteomes" id="UP000887116">
    <property type="component" value="Unassembled WGS sequence"/>
</dbReference>
<comment type="similarity">
    <text evidence="2 12">Belongs to the amiloride-sensitive sodium channel (TC 1.A.6) family.</text>
</comment>
<dbReference type="Pfam" id="PF00858">
    <property type="entry name" value="ASC"/>
    <property type="match status" value="1"/>
</dbReference>
<dbReference type="PANTHER" id="PTHR11690">
    <property type="entry name" value="AMILORIDE-SENSITIVE SODIUM CHANNEL-RELATED"/>
    <property type="match status" value="1"/>
</dbReference>
<dbReference type="OrthoDB" id="6425182at2759"/>
<evidence type="ECO:0000256" key="13">
    <source>
        <dbReference type="SAM" id="Phobius"/>
    </source>
</evidence>
<keyword evidence="6 13" id="KW-1133">Transmembrane helix</keyword>
<name>A0A8X6H040_TRICU</name>
<evidence type="ECO:0000256" key="10">
    <source>
        <dbReference type="ARBA" id="ARBA00023201"/>
    </source>
</evidence>
<keyword evidence="8 12" id="KW-0406">Ion transport</keyword>
<proteinExistence type="inferred from homology"/>
<dbReference type="GO" id="GO:0015280">
    <property type="term" value="F:ligand-gated sodium channel activity"/>
    <property type="evidence" value="ECO:0007669"/>
    <property type="project" value="TreeGrafter"/>
</dbReference>
<evidence type="ECO:0000256" key="5">
    <source>
        <dbReference type="ARBA" id="ARBA00022692"/>
    </source>
</evidence>
<evidence type="ECO:0000256" key="1">
    <source>
        <dbReference type="ARBA" id="ARBA00004141"/>
    </source>
</evidence>
<protein>
    <submittedName>
        <fullName evidence="14">Uncharacterized protein</fullName>
    </submittedName>
</protein>
<evidence type="ECO:0000256" key="3">
    <source>
        <dbReference type="ARBA" id="ARBA00022448"/>
    </source>
</evidence>
<evidence type="ECO:0000256" key="2">
    <source>
        <dbReference type="ARBA" id="ARBA00007193"/>
    </source>
</evidence>
<keyword evidence="7" id="KW-0915">Sodium</keyword>
<evidence type="ECO:0000313" key="14">
    <source>
        <dbReference type="EMBL" id="GFR14776.1"/>
    </source>
</evidence>
<dbReference type="PANTHER" id="PTHR11690:SF248">
    <property type="entry name" value="PICKPOCKET 17, ISOFORM A"/>
    <property type="match status" value="1"/>
</dbReference>
<evidence type="ECO:0000256" key="7">
    <source>
        <dbReference type="ARBA" id="ARBA00023053"/>
    </source>
</evidence>
<comment type="subcellular location">
    <subcellularLocation>
        <location evidence="1">Membrane</location>
        <topology evidence="1">Multi-pass membrane protein</topology>
    </subcellularLocation>
</comment>
<keyword evidence="4 12" id="KW-0894">Sodium channel</keyword>
<evidence type="ECO:0000256" key="6">
    <source>
        <dbReference type="ARBA" id="ARBA00022989"/>
    </source>
</evidence>
<keyword evidence="15" id="KW-1185">Reference proteome</keyword>
<dbReference type="AlphaFoldDB" id="A0A8X6H040"/>
<comment type="caution">
    <text evidence="14">The sequence shown here is derived from an EMBL/GenBank/DDBJ whole genome shotgun (WGS) entry which is preliminary data.</text>
</comment>
<evidence type="ECO:0000256" key="8">
    <source>
        <dbReference type="ARBA" id="ARBA00023065"/>
    </source>
</evidence>
<dbReference type="InterPro" id="IPR001873">
    <property type="entry name" value="ENaC"/>
</dbReference>
<evidence type="ECO:0000313" key="15">
    <source>
        <dbReference type="Proteomes" id="UP000887116"/>
    </source>
</evidence>
<keyword evidence="10 12" id="KW-0739">Sodium transport</keyword>
<reference evidence="14" key="1">
    <citation type="submission" date="2020-07" db="EMBL/GenBank/DDBJ databases">
        <title>Multicomponent nature underlies the extraordinary mechanical properties of spider dragline silk.</title>
        <authorList>
            <person name="Kono N."/>
            <person name="Nakamura H."/>
            <person name="Mori M."/>
            <person name="Yoshida Y."/>
            <person name="Ohtoshi R."/>
            <person name="Malay A.D."/>
            <person name="Moran D.A.P."/>
            <person name="Tomita M."/>
            <person name="Numata K."/>
            <person name="Arakawa K."/>
        </authorList>
    </citation>
    <scope>NUCLEOTIDE SEQUENCE</scope>
</reference>
<keyword evidence="3 12" id="KW-0813">Transport</keyword>
<keyword evidence="9 13" id="KW-0472">Membrane</keyword>
<keyword evidence="11 12" id="KW-0407">Ion channel</keyword>
<organism evidence="14 15">
    <name type="scientific">Trichonephila clavata</name>
    <name type="common">Joro spider</name>
    <name type="synonym">Nephila clavata</name>
    <dbReference type="NCBI Taxonomy" id="2740835"/>
    <lineage>
        <taxon>Eukaryota</taxon>
        <taxon>Metazoa</taxon>
        <taxon>Ecdysozoa</taxon>
        <taxon>Arthropoda</taxon>
        <taxon>Chelicerata</taxon>
        <taxon>Arachnida</taxon>
        <taxon>Araneae</taxon>
        <taxon>Araneomorphae</taxon>
        <taxon>Entelegynae</taxon>
        <taxon>Araneoidea</taxon>
        <taxon>Nephilidae</taxon>
        <taxon>Trichonephila</taxon>
    </lineage>
</organism>
<sequence length="468" mass="54424">MEELKWTYIGAKVNKRRNSNYSKANHLQNEISYQNKKPTFGINYSNYRSFSSYLKKILKTSLITSFPEIASSKSWVTKIIKIIVFILCLIGFTYQTLDFLWMYLDYPTVVNVYITNPYEIVQPAITICSVNRKRRSYVCTLPDNECVKLTSEQFCSSYPRYCPGNDPNKSFTGVAYLNDLLDWAYDWNRTYLESHNESMIEKCNMKLEQKTWTCNKDYMRIPVVDTKGDPNCCFTIESLVGQPEAEDKLYPNNLVIELDFNTQGDEYVMSSVPVAIQIKIHDRRVAVNPFSDGDSLEGGVQYTAFVSMQTQELLPPPYDTKCFDYLEMWKENNGTGPLNHLMCVEHCQLNKLLEMKKCIDKNVNYPHKFKLCNKNVQSLTSEIVKNCTQDCRNPCYDRHYDVRYVKAGNMKHTCAETDEWCKTARIKLSIVFNKFRLTRYVYQPKFASVEMFSYVGGYMGMVGLSFNV</sequence>
<evidence type="ECO:0000256" key="11">
    <source>
        <dbReference type="ARBA" id="ARBA00023303"/>
    </source>
</evidence>
<keyword evidence="5 12" id="KW-0812">Transmembrane</keyword>
<evidence type="ECO:0000256" key="12">
    <source>
        <dbReference type="RuleBase" id="RU000679"/>
    </source>
</evidence>
<dbReference type="GO" id="GO:0005886">
    <property type="term" value="C:plasma membrane"/>
    <property type="evidence" value="ECO:0007669"/>
    <property type="project" value="TreeGrafter"/>
</dbReference>
<feature type="transmembrane region" description="Helical" evidence="13">
    <location>
        <begin position="82"/>
        <end position="104"/>
    </location>
</feature>
<evidence type="ECO:0000256" key="4">
    <source>
        <dbReference type="ARBA" id="ARBA00022461"/>
    </source>
</evidence>
<evidence type="ECO:0000256" key="9">
    <source>
        <dbReference type="ARBA" id="ARBA00023136"/>
    </source>
</evidence>
<gene>
    <name evidence="14" type="primary">AVEN_134275_1</name>
    <name evidence="14" type="ORF">TNCT_713811</name>
</gene>
<dbReference type="EMBL" id="BMAO01007258">
    <property type="protein sequence ID" value="GFR14776.1"/>
    <property type="molecule type" value="Genomic_DNA"/>
</dbReference>